<gene>
    <name evidence="1" type="ORF">GSTUM_00009840001</name>
</gene>
<dbReference type="KEGG" id="tml:GSTUM_00009840001"/>
<sequence>MAGISFTLEDKIGQIEKLAAQNKVMMMQEEDDEIVSRLMEGLQKLPPQSSLESGSNRLITAHSALATHMIHQARTLRTLTLSINYSSVPPDDDTLDLLLPLIDLIPRPAFGALTELASLHALTFSLVSQLSFLSDTLHMARQSSIAANRKLRVAREACADWKSELEQVERSRRWIEDGDWDAKCRNRNAANVCAEVTGGFEDVCRGFEERLKAQGVA</sequence>
<dbReference type="Proteomes" id="UP000006911">
    <property type="component" value="Unassembled WGS sequence"/>
</dbReference>
<proteinExistence type="predicted"/>
<accession>D5GKY9</accession>
<organism evidence="1 2">
    <name type="scientific">Tuber melanosporum (strain Mel28)</name>
    <name type="common">Perigord black truffle</name>
    <dbReference type="NCBI Taxonomy" id="656061"/>
    <lineage>
        <taxon>Eukaryota</taxon>
        <taxon>Fungi</taxon>
        <taxon>Dikarya</taxon>
        <taxon>Ascomycota</taxon>
        <taxon>Pezizomycotina</taxon>
        <taxon>Pezizomycetes</taxon>
        <taxon>Pezizales</taxon>
        <taxon>Tuberaceae</taxon>
        <taxon>Tuber</taxon>
    </lineage>
</organism>
<evidence type="ECO:0000313" key="2">
    <source>
        <dbReference type="Proteomes" id="UP000006911"/>
    </source>
</evidence>
<dbReference type="RefSeq" id="XP_002840991.1">
    <property type="nucleotide sequence ID" value="XM_002840945.1"/>
</dbReference>
<dbReference type="HOGENOM" id="CLU_1294525_0_0_1"/>
<evidence type="ECO:0000313" key="1">
    <source>
        <dbReference type="EMBL" id="CAZ85182.1"/>
    </source>
</evidence>
<dbReference type="AlphaFoldDB" id="D5GKY9"/>
<dbReference type="eggNOG" id="ENOG502S5IN">
    <property type="taxonomic scope" value="Eukaryota"/>
</dbReference>
<reference evidence="1 2" key="1">
    <citation type="journal article" date="2010" name="Nature">
        <title>Perigord black truffle genome uncovers evolutionary origins and mechanisms of symbiosis.</title>
        <authorList>
            <person name="Martin F."/>
            <person name="Kohler A."/>
            <person name="Murat C."/>
            <person name="Balestrini R."/>
            <person name="Coutinho P.M."/>
            <person name="Jaillon O."/>
            <person name="Montanini B."/>
            <person name="Morin E."/>
            <person name="Noel B."/>
            <person name="Percudani R."/>
            <person name="Porcel B."/>
            <person name="Rubini A."/>
            <person name="Amicucci A."/>
            <person name="Amselem J."/>
            <person name="Anthouard V."/>
            <person name="Arcioni S."/>
            <person name="Artiguenave F."/>
            <person name="Aury J.M."/>
            <person name="Ballario P."/>
            <person name="Bolchi A."/>
            <person name="Brenna A."/>
            <person name="Brun A."/>
            <person name="Buee M."/>
            <person name="Cantarel B."/>
            <person name="Chevalier G."/>
            <person name="Couloux A."/>
            <person name="Da Silva C."/>
            <person name="Denoeud F."/>
            <person name="Duplessis S."/>
            <person name="Ghignone S."/>
            <person name="Hilselberger B."/>
            <person name="Iotti M."/>
            <person name="Marcais B."/>
            <person name="Mello A."/>
            <person name="Miranda M."/>
            <person name="Pacioni G."/>
            <person name="Quesneville H."/>
            <person name="Riccioni C."/>
            <person name="Ruotolo R."/>
            <person name="Splivallo R."/>
            <person name="Stocchi V."/>
            <person name="Tisserant E."/>
            <person name="Viscomi A.R."/>
            <person name="Zambonelli A."/>
            <person name="Zampieri E."/>
            <person name="Henrissat B."/>
            <person name="Lebrun M.H."/>
            <person name="Paolocci F."/>
            <person name="Bonfante P."/>
            <person name="Ottonello S."/>
            <person name="Wincker P."/>
        </authorList>
    </citation>
    <scope>NUCLEOTIDE SEQUENCE [LARGE SCALE GENOMIC DNA]</scope>
    <source>
        <strain evidence="1 2">Mel28</strain>
    </source>
</reference>
<keyword evidence="2" id="KW-1185">Reference proteome</keyword>
<dbReference type="EMBL" id="FN430342">
    <property type="protein sequence ID" value="CAZ85182.1"/>
    <property type="molecule type" value="Genomic_DNA"/>
</dbReference>
<dbReference type="GeneID" id="9185776"/>
<name>D5GKY9_TUBMM</name>
<dbReference type="InParanoid" id="D5GKY9"/>
<protein>
    <submittedName>
        <fullName evidence="1">(Perigord truffle) hypothetical protein</fullName>
    </submittedName>
</protein>